<dbReference type="InterPro" id="IPR027417">
    <property type="entry name" value="P-loop_NTPase"/>
</dbReference>
<sequence>MSAASGAGTRPVVGPVIETVGLGIRFGRNRRQRLSMREMLFQRRTSTPKGSFWALRDVSLSVQQGEAVGLVGANGQGKSTLLRLIAGVLLPDEGTVAVRGGVAPSSSRPAGSSATSRPATTSG</sequence>
<feature type="compositionally biased region" description="Low complexity" evidence="1">
    <location>
        <begin position="103"/>
        <end position="123"/>
    </location>
</feature>
<protein>
    <recommendedName>
        <fullName evidence="2">ABC transporter domain-containing protein</fullName>
    </recommendedName>
</protein>
<dbReference type="EMBL" id="BSUZ01000001">
    <property type="protein sequence ID" value="GMA88398.1"/>
    <property type="molecule type" value="Genomic_DNA"/>
</dbReference>
<proteinExistence type="predicted"/>
<evidence type="ECO:0000259" key="2">
    <source>
        <dbReference type="Pfam" id="PF00005"/>
    </source>
</evidence>
<gene>
    <name evidence="3" type="ORF">GCM10025868_36480</name>
</gene>
<feature type="domain" description="ABC transporter" evidence="2">
    <location>
        <begin position="55"/>
        <end position="100"/>
    </location>
</feature>
<organism evidence="3 4">
    <name type="scientific">Angustibacter aerolatus</name>
    <dbReference type="NCBI Taxonomy" id="1162965"/>
    <lineage>
        <taxon>Bacteria</taxon>
        <taxon>Bacillati</taxon>
        <taxon>Actinomycetota</taxon>
        <taxon>Actinomycetes</taxon>
        <taxon>Kineosporiales</taxon>
        <taxon>Kineosporiaceae</taxon>
    </lineage>
</organism>
<feature type="region of interest" description="Disordered" evidence="1">
    <location>
        <begin position="100"/>
        <end position="123"/>
    </location>
</feature>
<evidence type="ECO:0000313" key="3">
    <source>
        <dbReference type="EMBL" id="GMA88398.1"/>
    </source>
</evidence>
<evidence type="ECO:0000313" key="4">
    <source>
        <dbReference type="Proteomes" id="UP001157017"/>
    </source>
</evidence>
<dbReference type="Gene3D" id="3.40.50.300">
    <property type="entry name" value="P-loop containing nucleotide triphosphate hydrolases"/>
    <property type="match status" value="1"/>
</dbReference>
<dbReference type="InterPro" id="IPR050683">
    <property type="entry name" value="Bact_Polysacc_Export_ATP-bd"/>
</dbReference>
<evidence type="ECO:0000256" key="1">
    <source>
        <dbReference type="SAM" id="MobiDB-lite"/>
    </source>
</evidence>
<dbReference type="PANTHER" id="PTHR46743:SF2">
    <property type="entry name" value="TEICHOIC ACIDS EXPORT ATP-BINDING PROTEIN TAGH"/>
    <property type="match status" value="1"/>
</dbReference>
<accession>A0ABQ6JLY0</accession>
<dbReference type="Pfam" id="PF00005">
    <property type="entry name" value="ABC_tran"/>
    <property type="match status" value="1"/>
</dbReference>
<dbReference type="Proteomes" id="UP001157017">
    <property type="component" value="Unassembled WGS sequence"/>
</dbReference>
<keyword evidence="4" id="KW-1185">Reference proteome</keyword>
<dbReference type="PANTHER" id="PTHR46743">
    <property type="entry name" value="TEICHOIC ACIDS EXPORT ATP-BINDING PROTEIN TAGH"/>
    <property type="match status" value="1"/>
</dbReference>
<dbReference type="SUPFAM" id="SSF52540">
    <property type="entry name" value="P-loop containing nucleoside triphosphate hydrolases"/>
    <property type="match status" value="1"/>
</dbReference>
<dbReference type="InterPro" id="IPR003439">
    <property type="entry name" value="ABC_transporter-like_ATP-bd"/>
</dbReference>
<comment type="caution">
    <text evidence="3">The sequence shown here is derived from an EMBL/GenBank/DDBJ whole genome shotgun (WGS) entry which is preliminary data.</text>
</comment>
<reference evidence="4" key="1">
    <citation type="journal article" date="2019" name="Int. J. Syst. Evol. Microbiol.">
        <title>The Global Catalogue of Microorganisms (GCM) 10K type strain sequencing project: providing services to taxonomists for standard genome sequencing and annotation.</title>
        <authorList>
            <consortium name="The Broad Institute Genomics Platform"/>
            <consortium name="The Broad Institute Genome Sequencing Center for Infectious Disease"/>
            <person name="Wu L."/>
            <person name="Ma J."/>
        </authorList>
    </citation>
    <scope>NUCLEOTIDE SEQUENCE [LARGE SCALE GENOMIC DNA]</scope>
    <source>
        <strain evidence="4">NBRC 108730</strain>
    </source>
</reference>
<name>A0ABQ6JLY0_9ACTN</name>